<dbReference type="PANTHER" id="PTHR46310:SF7">
    <property type="entry name" value="AMIDASE 1"/>
    <property type="match status" value="1"/>
</dbReference>
<dbReference type="PANTHER" id="PTHR46310">
    <property type="entry name" value="AMIDASE 1"/>
    <property type="match status" value="1"/>
</dbReference>
<protein>
    <recommendedName>
        <fullName evidence="1">Amidase domain-containing protein</fullName>
    </recommendedName>
</protein>
<dbReference type="InterPro" id="IPR036928">
    <property type="entry name" value="AS_sf"/>
</dbReference>
<dbReference type="SUPFAM" id="SSF75304">
    <property type="entry name" value="Amidase signature (AS) enzymes"/>
    <property type="match status" value="1"/>
</dbReference>
<gene>
    <name evidence="2" type="ORF">RAG0_16679</name>
</gene>
<dbReference type="Gene3D" id="3.90.1300.10">
    <property type="entry name" value="Amidase signature (AS) domain"/>
    <property type="match status" value="1"/>
</dbReference>
<organism evidence="2 3">
    <name type="scientific">Rhynchosporium agropyri</name>
    <dbReference type="NCBI Taxonomy" id="914238"/>
    <lineage>
        <taxon>Eukaryota</taxon>
        <taxon>Fungi</taxon>
        <taxon>Dikarya</taxon>
        <taxon>Ascomycota</taxon>
        <taxon>Pezizomycotina</taxon>
        <taxon>Leotiomycetes</taxon>
        <taxon>Helotiales</taxon>
        <taxon>Ploettnerulaceae</taxon>
        <taxon>Rhynchosporium</taxon>
    </lineage>
</organism>
<dbReference type="AlphaFoldDB" id="A0A1E1LRF1"/>
<dbReference type="EMBL" id="FJUX01000175">
    <property type="protein sequence ID" value="CZT13093.1"/>
    <property type="molecule type" value="Genomic_DNA"/>
</dbReference>
<keyword evidence="3" id="KW-1185">Reference proteome</keyword>
<evidence type="ECO:0000259" key="1">
    <source>
        <dbReference type="Pfam" id="PF01425"/>
    </source>
</evidence>
<dbReference type="Proteomes" id="UP000178912">
    <property type="component" value="Unassembled WGS sequence"/>
</dbReference>
<sequence>MSAISSQLKTASTIWVQLIFMTFIDDKTRSFTTAVFRSLAGNYTATGDVFNTGFFQHWLSASDVQDALTEGVKPNTAGTFSGLSASVSRVQSVTVGGPSKLYFTKTAAKSLAGELRESSFQRPLPNRAKTATEVQNLIDAGAVNAGKMKTSQFADGESAIADWVDYHCPFNPRGDGYQDPSSSSSGPGAGVAAYEWRNLTLGSDTGGSIRGLVSLDNLMPLSPDMDIAGFLVRDPQPRSIDSLGIRPELAPEALTGFIIGRVSNFAGVPDVVFLFGQASYQSTLMLKTEFLPLTVDIMAAKRCDGRLLELAAALKKAGISKTPKTGSLAF</sequence>
<evidence type="ECO:0000313" key="2">
    <source>
        <dbReference type="EMBL" id="CZT13093.1"/>
    </source>
</evidence>
<proteinExistence type="predicted"/>
<reference evidence="3" key="1">
    <citation type="submission" date="2016-03" db="EMBL/GenBank/DDBJ databases">
        <authorList>
            <person name="Guldener U."/>
        </authorList>
    </citation>
    <scope>NUCLEOTIDE SEQUENCE [LARGE SCALE GENOMIC DNA]</scope>
    <source>
        <strain evidence="3">04CH-RAC-A.6.1</strain>
    </source>
</reference>
<dbReference type="InterPro" id="IPR023631">
    <property type="entry name" value="Amidase_dom"/>
</dbReference>
<dbReference type="Pfam" id="PF01425">
    <property type="entry name" value="Amidase"/>
    <property type="match status" value="1"/>
</dbReference>
<dbReference type="OrthoDB" id="5423360at2759"/>
<feature type="domain" description="Amidase" evidence="1">
    <location>
        <begin position="130"/>
        <end position="210"/>
    </location>
</feature>
<accession>A0A1E1LRF1</accession>
<evidence type="ECO:0000313" key="3">
    <source>
        <dbReference type="Proteomes" id="UP000178912"/>
    </source>
</evidence>
<name>A0A1E1LRF1_9HELO</name>